<organism evidence="2 3">
    <name type="scientific">Agromyces cerinus subsp. cerinus</name>
    <dbReference type="NCBI Taxonomy" id="232089"/>
    <lineage>
        <taxon>Bacteria</taxon>
        <taxon>Bacillati</taxon>
        <taxon>Actinomycetota</taxon>
        <taxon>Actinomycetes</taxon>
        <taxon>Micrococcales</taxon>
        <taxon>Microbacteriaceae</taxon>
        <taxon>Agromyces</taxon>
    </lineage>
</organism>
<feature type="transmembrane region" description="Helical" evidence="1">
    <location>
        <begin position="42"/>
        <end position="64"/>
    </location>
</feature>
<reference evidence="3" key="1">
    <citation type="submission" date="2016-11" db="EMBL/GenBank/DDBJ databases">
        <authorList>
            <person name="Varghese N."/>
            <person name="Submissions S."/>
        </authorList>
    </citation>
    <scope>NUCLEOTIDE SEQUENCE [LARGE SCALE GENOMIC DNA]</scope>
    <source>
        <strain evidence="3">DSM 8595</strain>
    </source>
</reference>
<dbReference type="RefSeq" id="WP_234980822.1">
    <property type="nucleotide sequence ID" value="NZ_FSRJ01000003.1"/>
</dbReference>
<sequence>MLKPSPDDTAGHVVHLIDRIDAAAHAPESLLLPKRMRTAGRVMFALVGLVTTVGAIAALVLLWTDGTPGWWFNLIFTVMICGIPVAVWAMLIGSIQEAGVERAMQETWQEHRRRARAEHGSVADRRIALSDDGSVSSFDLVVTLGPGETLAGSWRPRTSSGRPLLQTQVPGVGTAARVWRIVDADGDPGASPVVIEVADPTIVVQQRA</sequence>
<gene>
    <name evidence="2" type="ORF">SAMN05443544_2153</name>
</gene>
<name>A0A1N6FYR3_9MICO</name>
<keyword evidence="3" id="KW-1185">Reference proteome</keyword>
<dbReference type="EMBL" id="FSRJ01000003">
    <property type="protein sequence ID" value="SIO00403.1"/>
    <property type="molecule type" value="Genomic_DNA"/>
</dbReference>
<feature type="transmembrane region" description="Helical" evidence="1">
    <location>
        <begin position="70"/>
        <end position="92"/>
    </location>
</feature>
<keyword evidence="1" id="KW-1133">Transmembrane helix</keyword>
<protein>
    <submittedName>
        <fullName evidence="2">Uncharacterized protein</fullName>
    </submittedName>
</protein>
<proteinExistence type="predicted"/>
<accession>A0A1N6FYR3</accession>
<evidence type="ECO:0000313" key="2">
    <source>
        <dbReference type="EMBL" id="SIO00403.1"/>
    </source>
</evidence>
<evidence type="ECO:0000313" key="3">
    <source>
        <dbReference type="Proteomes" id="UP000184699"/>
    </source>
</evidence>
<evidence type="ECO:0000256" key="1">
    <source>
        <dbReference type="SAM" id="Phobius"/>
    </source>
</evidence>
<dbReference type="AlphaFoldDB" id="A0A1N6FYR3"/>
<keyword evidence="1" id="KW-0812">Transmembrane</keyword>
<keyword evidence="1" id="KW-0472">Membrane</keyword>
<dbReference type="Proteomes" id="UP000184699">
    <property type="component" value="Unassembled WGS sequence"/>
</dbReference>